<keyword evidence="1" id="KW-0472">Membrane</keyword>
<dbReference type="Pfam" id="PF17641">
    <property type="entry name" value="ASPRs"/>
    <property type="match status" value="1"/>
</dbReference>
<evidence type="ECO:0000313" key="3">
    <source>
        <dbReference type="Proteomes" id="UP000024635"/>
    </source>
</evidence>
<organism evidence="2 3">
    <name type="scientific">Ancylostoma ceylanicum</name>
    <dbReference type="NCBI Taxonomy" id="53326"/>
    <lineage>
        <taxon>Eukaryota</taxon>
        <taxon>Metazoa</taxon>
        <taxon>Ecdysozoa</taxon>
        <taxon>Nematoda</taxon>
        <taxon>Chromadorea</taxon>
        <taxon>Rhabditida</taxon>
        <taxon>Rhabditina</taxon>
        <taxon>Rhabditomorpha</taxon>
        <taxon>Strongyloidea</taxon>
        <taxon>Ancylostomatidae</taxon>
        <taxon>Ancylostomatinae</taxon>
        <taxon>Ancylostoma</taxon>
    </lineage>
</organism>
<dbReference type="Proteomes" id="UP000024635">
    <property type="component" value="Unassembled WGS sequence"/>
</dbReference>
<keyword evidence="3" id="KW-1185">Reference proteome</keyword>
<reference evidence="3" key="1">
    <citation type="journal article" date="2015" name="Nat. Genet.">
        <title>The genome and transcriptome of the zoonotic hookworm Ancylostoma ceylanicum identify infection-specific gene families.</title>
        <authorList>
            <person name="Schwarz E.M."/>
            <person name="Hu Y."/>
            <person name="Antoshechkin I."/>
            <person name="Miller M.M."/>
            <person name="Sternberg P.W."/>
            <person name="Aroian R.V."/>
        </authorList>
    </citation>
    <scope>NUCLEOTIDE SEQUENCE</scope>
    <source>
        <strain evidence="3">HY135</strain>
    </source>
</reference>
<keyword evidence="1" id="KW-1133">Transmembrane helix</keyword>
<dbReference type="InterPro" id="IPR035109">
    <property type="entry name" value="ASPR"/>
</dbReference>
<evidence type="ECO:0000313" key="2">
    <source>
        <dbReference type="EMBL" id="EYB91812.1"/>
    </source>
</evidence>
<protein>
    <submittedName>
        <fullName evidence="2">Uncharacterized protein</fullName>
    </submittedName>
</protein>
<dbReference type="OrthoDB" id="10392012at2759"/>
<comment type="caution">
    <text evidence="2">The sequence shown here is derived from an EMBL/GenBank/DDBJ whole genome shotgun (WGS) entry which is preliminary data.</text>
</comment>
<dbReference type="EMBL" id="JARK01001537">
    <property type="protein sequence ID" value="EYB91812.1"/>
    <property type="molecule type" value="Genomic_DNA"/>
</dbReference>
<accession>A0A016SN75</accession>
<evidence type="ECO:0000256" key="1">
    <source>
        <dbReference type="SAM" id="Phobius"/>
    </source>
</evidence>
<dbReference type="AlphaFoldDB" id="A0A016SN75"/>
<keyword evidence="1" id="KW-0812">Transmembrane</keyword>
<feature type="transmembrane region" description="Helical" evidence="1">
    <location>
        <begin position="40"/>
        <end position="61"/>
    </location>
</feature>
<gene>
    <name evidence="2" type="primary">Acey_s0201.g1712</name>
    <name evidence="2" type="ORF">Y032_0201g1712</name>
</gene>
<proteinExistence type="predicted"/>
<sequence>MTELCKIHVSVDHRAIQSVVREGTEENKWLHDFGSITNTAMIYSHVLAIFLPVIALSRSIYVQKAHSCRQLGDYAFRSKLRDRMATGIMFYQGTLHMSTTRVYLCALEGLAGLILENPQKPVNCTIDLRIFPLTFERC</sequence>
<name>A0A016SN75_9BILA</name>